<keyword evidence="7" id="KW-0503">Monooxygenase</keyword>
<dbReference type="PROSITE" id="PS00086">
    <property type="entry name" value="CYTOCHROME_P450"/>
    <property type="match status" value="1"/>
</dbReference>
<evidence type="ECO:0000256" key="5">
    <source>
        <dbReference type="ARBA" id="ARBA00023136"/>
    </source>
</evidence>
<gene>
    <name evidence="8" type="ORF">Taro_009942</name>
</gene>
<dbReference type="InterPro" id="IPR002401">
    <property type="entry name" value="Cyt_P450_E_grp-I"/>
</dbReference>
<dbReference type="Pfam" id="PF00067">
    <property type="entry name" value="p450"/>
    <property type="match status" value="1"/>
</dbReference>
<keyword evidence="2" id="KW-0812">Transmembrane</keyword>
<protein>
    <recommendedName>
        <fullName evidence="10">Cytochrome P450</fullName>
    </recommendedName>
</protein>
<dbReference type="GO" id="GO:0020037">
    <property type="term" value="F:heme binding"/>
    <property type="evidence" value="ECO:0007669"/>
    <property type="project" value="InterPro"/>
</dbReference>
<evidence type="ECO:0000313" key="8">
    <source>
        <dbReference type="EMBL" id="MQL77520.1"/>
    </source>
</evidence>
<dbReference type="Proteomes" id="UP000652761">
    <property type="component" value="Unassembled WGS sequence"/>
</dbReference>
<sequence>MGGNRTWLFKIGRFFFPTQTEICATALSPFHAGTDTTTIALQWIMANLVKHQEMQKKLAEEIQAATRVRGQEEVEEEDLQGMPYLKAVILEGFVLPHAVLEETTLAGYTIPKNATVNFEVWEDPMEFRPERFLPGGEGADVDVTGVREIKMMPFGVGSRICPGQALTMLHLEYFVANLVMAFEWKAVDGEEVDLAEKADFTTLMKLPLRAHISPRGERSLLLSFCPVSHCLSRCLEQIKKFNLCWQP</sequence>
<dbReference type="PRINTS" id="PR00385">
    <property type="entry name" value="P450"/>
</dbReference>
<keyword evidence="5" id="KW-0472">Membrane</keyword>
<dbReference type="GO" id="GO:0016020">
    <property type="term" value="C:membrane"/>
    <property type="evidence" value="ECO:0007669"/>
    <property type="project" value="UniProtKB-SubCell"/>
</dbReference>
<dbReference type="EMBL" id="NMUH01000353">
    <property type="protein sequence ID" value="MQL77520.1"/>
    <property type="molecule type" value="Genomic_DNA"/>
</dbReference>
<dbReference type="PRINTS" id="PR00463">
    <property type="entry name" value="EP450I"/>
</dbReference>
<dbReference type="AlphaFoldDB" id="A0A843U695"/>
<evidence type="ECO:0000256" key="7">
    <source>
        <dbReference type="RuleBase" id="RU000461"/>
    </source>
</evidence>
<keyword evidence="6 7" id="KW-0408">Iron</keyword>
<accession>A0A843U695</accession>
<dbReference type="InterPro" id="IPR001128">
    <property type="entry name" value="Cyt_P450"/>
</dbReference>
<dbReference type="Gene3D" id="1.10.630.10">
    <property type="entry name" value="Cytochrome P450"/>
    <property type="match status" value="1"/>
</dbReference>
<dbReference type="PANTHER" id="PTHR24298:SF800">
    <property type="entry name" value="CYTOCHROME P450 89A2-RELATED"/>
    <property type="match status" value="1"/>
</dbReference>
<evidence type="ECO:0000256" key="2">
    <source>
        <dbReference type="ARBA" id="ARBA00022692"/>
    </source>
</evidence>
<evidence type="ECO:0000256" key="3">
    <source>
        <dbReference type="ARBA" id="ARBA00022723"/>
    </source>
</evidence>
<keyword evidence="3 6" id="KW-0479">Metal-binding</keyword>
<dbReference type="InterPro" id="IPR036396">
    <property type="entry name" value="Cyt_P450_sf"/>
</dbReference>
<dbReference type="PANTHER" id="PTHR24298">
    <property type="entry name" value="FLAVONOID 3'-MONOOXYGENASE-RELATED"/>
    <property type="match status" value="1"/>
</dbReference>
<evidence type="ECO:0000256" key="4">
    <source>
        <dbReference type="ARBA" id="ARBA00022989"/>
    </source>
</evidence>
<keyword evidence="7" id="KW-0560">Oxidoreductase</keyword>
<dbReference type="InterPro" id="IPR017972">
    <property type="entry name" value="Cyt_P450_CS"/>
</dbReference>
<reference evidence="8" key="1">
    <citation type="submission" date="2017-07" db="EMBL/GenBank/DDBJ databases">
        <title>Taro Niue Genome Assembly and Annotation.</title>
        <authorList>
            <person name="Atibalentja N."/>
            <person name="Keating K."/>
            <person name="Fields C.J."/>
        </authorList>
    </citation>
    <scope>NUCLEOTIDE SEQUENCE</scope>
    <source>
        <strain evidence="8">Niue_2</strain>
        <tissue evidence="8">Leaf</tissue>
    </source>
</reference>
<comment type="similarity">
    <text evidence="7">Belongs to the cytochrome P450 family.</text>
</comment>
<comment type="cofactor">
    <cofactor evidence="6">
        <name>heme</name>
        <dbReference type="ChEBI" id="CHEBI:30413"/>
    </cofactor>
</comment>
<dbReference type="GO" id="GO:0016709">
    <property type="term" value="F:oxidoreductase activity, acting on paired donors, with incorporation or reduction of molecular oxygen, NAD(P)H as one donor, and incorporation of one atom of oxygen"/>
    <property type="evidence" value="ECO:0007669"/>
    <property type="project" value="TreeGrafter"/>
</dbReference>
<feature type="binding site" description="axial binding residue" evidence="6">
    <location>
        <position position="161"/>
    </location>
    <ligand>
        <name>heme</name>
        <dbReference type="ChEBI" id="CHEBI:30413"/>
    </ligand>
    <ligandPart>
        <name>Fe</name>
        <dbReference type="ChEBI" id="CHEBI:18248"/>
    </ligandPart>
</feature>
<evidence type="ECO:0008006" key="10">
    <source>
        <dbReference type="Google" id="ProtNLM"/>
    </source>
</evidence>
<dbReference type="SUPFAM" id="SSF48264">
    <property type="entry name" value="Cytochrome P450"/>
    <property type="match status" value="1"/>
</dbReference>
<evidence type="ECO:0000256" key="1">
    <source>
        <dbReference type="ARBA" id="ARBA00004167"/>
    </source>
</evidence>
<organism evidence="8 9">
    <name type="scientific">Colocasia esculenta</name>
    <name type="common">Wild taro</name>
    <name type="synonym">Arum esculentum</name>
    <dbReference type="NCBI Taxonomy" id="4460"/>
    <lineage>
        <taxon>Eukaryota</taxon>
        <taxon>Viridiplantae</taxon>
        <taxon>Streptophyta</taxon>
        <taxon>Embryophyta</taxon>
        <taxon>Tracheophyta</taxon>
        <taxon>Spermatophyta</taxon>
        <taxon>Magnoliopsida</taxon>
        <taxon>Liliopsida</taxon>
        <taxon>Araceae</taxon>
        <taxon>Aroideae</taxon>
        <taxon>Colocasieae</taxon>
        <taxon>Colocasia</taxon>
    </lineage>
</organism>
<evidence type="ECO:0000256" key="6">
    <source>
        <dbReference type="PIRSR" id="PIRSR602401-1"/>
    </source>
</evidence>
<name>A0A843U695_COLES</name>
<keyword evidence="9" id="KW-1185">Reference proteome</keyword>
<proteinExistence type="inferred from homology"/>
<evidence type="ECO:0000313" key="9">
    <source>
        <dbReference type="Proteomes" id="UP000652761"/>
    </source>
</evidence>
<dbReference type="GO" id="GO:0005506">
    <property type="term" value="F:iron ion binding"/>
    <property type="evidence" value="ECO:0007669"/>
    <property type="project" value="InterPro"/>
</dbReference>
<keyword evidence="4" id="KW-1133">Transmembrane helix</keyword>
<dbReference type="OrthoDB" id="686539at2759"/>
<keyword evidence="6 7" id="KW-0349">Heme</keyword>
<dbReference type="InterPro" id="IPR051103">
    <property type="entry name" value="Plant_metabolite_P450s"/>
</dbReference>
<comment type="subcellular location">
    <subcellularLocation>
        <location evidence="1">Membrane</location>
        <topology evidence="1">Single-pass membrane protein</topology>
    </subcellularLocation>
</comment>
<comment type="caution">
    <text evidence="8">The sequence shown here is derived from an EMBL/GenBank/DDBJ whole genome shotgun (WGS) entry which is preliminary data.</text>
</comment>